<proteinExistence type="predicted"/>
<dbReference type="GO" id="GO:0005975">
    <property type="term" value="P:carbohydrate metabolic process"/>
    <property type="evidence" value="ECO:0007669"/>
    <property type="project" value="InterPro"/>
</dbReference>
<gene>
    <name evidence="4" type="ORF">GS398_09510</name>
</gene>
<dbReference type="GO" id="GO:0005576">
    <property type="term" value="C:extracellular region"/>
    <property type="evidence" value="ECO:0007669"/>
    <property type="project" value="UniProtKB-SubCell"/>
</dbReference>
<evidence type="ECO:0000256" key="2">
    <source>
        <dbReference type="ARBA" id="ARBA00022729"/>
    </source>
</evidence>
<dbReference type="RefSeq" id="WP_160906529.1">
    <property type="nucleotide sequence ID" value="NZ_WVHS01000002.1"/>
</dbReference>
<feature type="domain" description="NodB homology" evidence="3">
    <location>
        <begin position="64"/>
        <end position="278"/>
    </location>
</feature>
<dbReference type="AlphaFoldDB" id="A0A7K1XX30"/>
<keyword evidence="5" id="KW-1185">Reference proteome</keyword>
<comment type="subcellular location">
    <subcellularLocation>
        <location evidence="1">Secreted</location>
    </subcellularLocation>
</comment>
<dbReference type="InterPro" id="IPR002509">
    <property type="entry name" value="NODB_dom"/>
</dbReference>
<dbReference type="Proteomes" id="UP000451233">
    <property type="component" value="Unassembled WGS sequence"/>
</dbReference>
<dbReference type="InterPro" id="IPR011330">
    <property type="entry name" value="Glyco_hydro/deAcase_b/a-brl"/>
</dbReference>
<organism evidence="4 5">
    <name type="scientific">Hufsiella ginkgonis</name>
    <dbReference type="NCBI Taxonomy" id="2695274"/>
    <lineage>
        <taxon>Bacteria</taxon>
        <taxon>Pseudomonadati</taxon>
        <taxon>Bacteroidota</taxon>
        <taxon>Sphingobacteriia</taxon>
        <taxon>Sphingobacteriales</taxon>
        <taxon>Sphingobacteriaceae</taxon>
        <taxon>Hufsiella</taxon>
    </lineage>
</organism>
<evidence type="ECO:0000313" key="5">
    <source>
        <dbReference type="Proteomes" id="UP000451233"/>
    </source>
</evidence>
<accession>A0A7K1XX30</accession>
<sequence>MKKQGIPVLTYHAVADHAGPGIHPVHVSVESFREQMSWLAENGYRTLTTPQLLERIRNNQADGKFVTITFDDGYFSLLKHVTPILQAYNFRATLFLTTAVVGSNVNSLPLAGEISYPPGDRPLTWEELRIMENTCWDIQAHGHRHFAHNALSYGDLMNEIVCCKDELAQHLSRKVIHYAFPYGKYSTLVLNTLTKTGFEAGFSVHPGFAKNSSDLRRIPRVGVNLSDTLELFATKVTTGYSSIEEKVIAKLRWSVFRHTQLKDFLKSVKDKLAGTNKN</sequence>
<evidence type="ECO:0000259" key="3">
    <source>
        <dbReference type="PROSITE" id="PS51677"/>
    </source>
</evidence>
<dbReference type="SUPFAM" id="SSF88713">
    <property type="entry name" value="Glycoside hydrolase/deacetylase"/>
    <property type="match status" value="1"/>
</dbReference>
<name>A0A7K1XX30_9SPHI</name>
<dbReference type="Gene3D" id="3.20.20.370">
    <property type="entry name" value="Glycoside hydrolase/deacetylase"/>
    <property type="match status" value="1"/>
</dbReference>
<dbReference type="InterPro" id="IPR051398">
    <property type="entry name" value="Polysacch_Deacetylase"/>
</dbReference>
<dbReference type="PANTHER" id="PTHR34216">
    <property type="match status" value="1"/>
</dbReference>
<keyword evidence="2" id="KW-0732">Signal</keyword>
<evidence type="ECO:0000256" key="1">
    <source>
        <dbReference type="ARBA" id="ARBA00004613"/>
    </source>
</evidence>
<dbReference type="PANTHER" id="PTHR34216:SF3">
    <property type="entry name" value="POLY-BETA-1,6-N-ACETYL-D-GLUCOSAMINE N-DEACETYLASE"/>
    <property type="match status" value="1"/>
</dbReference>
<reference evidence="4 5" key="1">
    <citation type="submission" date="2019-11" db="EMBL/GenBank/DDBJ databases">
        <title>Pedobacter sp. HMF7056 Genome sequencing and assembly.</title>
        <authorList>
            <person name="Kang H."/>
            <person name="Kim H."/>
            <person name="Joh K."/>
        </authorList>
    </citation>
    <scope>NUCLEOTIDE SEQUENCE [LARGE SCALE GENOMIC DNA]</scope>
    <source>
        <strain evidence="4 5">HMF7056</strain>
    </source>
</reference>
<dbReference type="GO" id="GO:0016810">
    <property type="term" value="F:hydrolase activity, acting on carbon-nitrogen (but not peptide) bonds"/>
    <property type="evidence" value="ECO:0007669"/>
    <property type="project" value="InterPro"/>
</dbReference>
<dbReference type="EMBL" id="WVHS01000002">
    <property type="protein sequence ID" value="MXV15540.1"/>
    <property type="molecule type" value="Genomic_DNA"/>
</dbReference>
<evidence type="ECO:0000313" key="4">
    <source>
        <dbReference type="EMBL" id="MXV15540.1"/>
    </source>
</evidence>
<dbReference type="CDD" id="cd10918">
    <property type="entry name" value="CE4_NodB_like_5s_6s"/>
    <property type="match status" value="1"/>
</dbReference>
<comment type="caution">
    <text evidence="4">The sequence shown here is derived from an EMBL/GenBank/DDBJ whole genome shotgun (WGS) entry which is preliminary data.</text>
</comment>
<dbReference type="PROSITE" id="PS51677">
    <property type="entry name" value="NODB"/>
    <property type="match status" value="1"/>
</dbReference>
<protein>
    <submittedName>
        <fullName evidence="4">Polysaccharide deacetylase family protein</fullName>
    </submittedName>
</protein>
<dbReference type="Pfam" id="PF01522">
    <property type="entry name" value="Polysacc_deac_1"/>
    <property type="match status" value="1"/>
</dbReference>